<name>A0A7N8YHR0_9TELE</name>
<dbReference type="InParanoid" id="A0A7N8YHR0"/>
<dbReference type="Proteomes" id="UP000261640">
    <property type="component" value="Unplaced"/>
</dbReference>
<proteinExistence type="predicted"/>
<reference evidence="1" key="2">
    <citation type="submission" date="2025-09" db="UniProtKB">
        <authorList>
            <consortium name="Ensembl"/>
        </authorList>
    </citation>
    <scope>IDENTIFICATION</scope>
</reference>
<protein>
    <submittedName>
        <fullName evidence="1">Uncharacterized protein</fullName>
    </submittedName>
</protein>
<sequence>MACVGRPICTCLEQIRPAAAHGRPIPCWLFLIKISRGQSGWGQQERVGPPMQMFSTCRRKTSCSSTILRLIIHDYSLGSQNTLHVKELFSSACCCSTAG</sequence>
<dbReference type="Ensembl" id="ENSMAMT00000049628.1">
    <property type="protein sequence ID" value="ENSMAMP00000065379.1"/>
    <property type="gene ID" value="ENSMAMG00000027305.1"/>
</dbReference>
<keyword evidence="2" id="KW-1185">Reference proteome</keyword>
<reference evidence="1" key="1">
    <citation type="submission" date="2025-08" db="UniProtKB">
        <authorList>
            <consortium name="Ensembl"/>
        </authorList>
    </citation>
    <scope>IDENTIFICATION</scope>
</reference>
<accession>A0A7N8YHR0</accession>
<evidence type="ECO:0000313" key="2">
    <source>
        <dbReference type="Proteomes" id="UP000261640"/>
    </source>
</evidence>
<dbReference type="AlphaFoldDB" id="A0A7N8YHR0"/>
<organism evidence="1 2">
    <name type="scientific">Mastacembelus armatus</name>
    <name type="common">zig-zag eel</name>
    <dbReference type="NCBI Taxonomy" id="205130"/>
    <lineage>
        <taxon>Eukaryota</taxon>
        <taxon>Metazoa</taxon>
        <taxon>Chordata</taxon>
        <taxon>Craniata</taxon>
        <taxon>Vertebrata</taxon>
        <taxon>Euteleostomi</taxon>
        <taxon>Actinopterygii</taxon>
        <taxon>Neopterygii</taxon>
        <taxon>Teleostei</taxon>
        <taxon>Neoteleostei</taxon>
        <taxon>Acanthomorphata</taxon>
        <taxon>Anabantaria</taxon>
        <taxon>Synbranchiformes</taxon>
        <taxon>Mastacembelidae</taxon>
        <taxon>Mastacembelus</taxon>
    </lineage>
</organism>
<evidence type="ECO:0000313" key="1">
    <source>
        <dbReference type="Ensembl" id="ENSMAMP00000065379.1"/>
    </source>
</evidence>